<gene>
    <name evidence="1" type="ORF">DM484_23060</name>
</gene>
<dbReference type="Proteomes" id="UP000249396">
    <property type="component" value="Unassembled WGS sequence"/>
</dbReference>
<reference evidence="1 2" key="1">
    <citation type="journal article" date="2018" name="Aquat. Microb. Ecol.">
        <title>Gammaproteobacterial methanotrophs dominate.</title>
        <authorList>
            <person name="Rissanen A.J."/>
            <person name="Saarenheimo J."/>
            <person name="Tiirola M."/>
            <person name="Peura S."/>
            <person name="Aalto S.L."/>
            <person name="Karvinen A."/>
            <person name="Nykanen H."/>
        </authorList>
    </citation>
    <scope>NUCLEOTIDE SEQUENCE [LARGE SCALE GENOMIC DNA]</scope>
    <source>
        <strain evidence="1">AMbin10</strain>
    </source>
</reference>
<comment type="caution">
    <text evidence="1">The sequence shown here is derived from an EMBL/GenBank/DDBJ whole genome shotgun (WGS) entry which is preliminary data.</text>
</comment>
<dbReference type="AlphaFoldDB" id="A0A2W4QM24"/>
<proteinExistence type="predicted"/>
<protein>
    <recommendedName>
        <fullName evidence="3">DUF1845 domain-containing protein</fullName>
    </recommendedName>
</protein>
<name>A0A2W4QM24_9GAMM</name>
<evidence type="ECO:0008006" key="3">
    <source>
        <dbReference type="Google" id="ProtNLM"/>
    </source>
</evidence>
<dbReference type="EMBL" id="QJPH01000463">
    <property type="protein sequence ID" value="PZN73225.1"/>
    <property type="molecule type" value="Genomic_DNA"/>
</dbReference>
<evidence type="ECO:0000313" key="2">
    <source>
        <dbReference type="Proteomes" id="UP000249396"/>
    </source>
</evidence>
<accession>A0A2W4QM24</accession>
<evidence type="ECO:0000313" key="1">
    <source>
        <dbReference type="EMBL" id="PZN73225.1"/>
    </source>
</evidence>
<organism evidence="1 2">
    <name type="scientific">Candidatus Methylumidiphilus alinenensis</name>
    <dbReference type="NCBI Taxonomy" id="2202197"/>
    <lineage>
        <taxon>Bacteria</taxon>
        <taxon>Pseudomonadati</taxon>
        <taxon>Pseudomonadota</taxon>
        <taxon>Gammaproteobacteria</taxon>
        <taxon>Methylococcales</taxon>
        <taxon>Candidatus Methylumidiphilus</taxon>
    </lineage>
</organism>
<sequence>MKTSPTILSWQRVYEREFRRVVEALYAIDVILRIIGDSQEADSVESMVSEMITECAGEIKSEQARFDKLREDNGITATPRYTHPGQVQIRIVSPQAAQFAALLRSMDALMISLDTLWLCGVLGNKQRGNGVYQWQQRLLRLGRKIVDIERRARVSAARRGKGDEVR</sequence>